<sequence>VVDMKKNMWNGFENINSDIYISNDGNKDARNNELQACIHSTLDVDDPIMMKFYKKMPPVFCKGEKNWVYVKNGTIQFSEEAKKRHENFQCDYYPLIRGPGDYKFSYGNPVEDIKEGSPLLSDFFKINCWDDKNSTYENIHAGIHVNTTIKERLKLTKP</sequence>
<feature type="non-terminal residue" evidence="1">
    <location>
        <position position="1"/>
    </location>
</feature>
<evidence type="ECO:0000313" key="1">
    <source>
        <dbReference type="EMBL" id="CEK71650.1"/>
    </source>
</evidence>
<reference evidence="1" key="1">
    <citation type="submission" date="2014-12" db="EMBL/GenBank/DDBJ databases">
        <title>Insight into the proteome of Arion vulgaris.</title>
        <authorList>
            <person name="Aradska J."/>
            <person name="Bulat T."/>
            <person name="Smidak R."/>
            <person name="Sarate P."/>
            <person name="Gangsoo J."/>
            <person name="Sialana F."/>
            <person name="Bilban M."/>
            <person name="Lubec G."/>
        </authorList>
    </citation>
    <scope>NUCLEOTIDE SEQUENCE</scope>
    <source>
        <tissue evidence="1">Skin</tissue>
    </source>
</reference>
<proteinExistence type="predicted"/>
<accession>A0A0B6ZV33</accession>
<feature type="non-terminal residue" evidence="1">
    <location>
        <position position="158"/>
    </location>
</feature>
<protein>
    <submittedName>
        <fullName evidence="1">Uncharacterized protein</fullName>
    </submittedName>
</protein>
<dbReference type="AlphaFoldDB" id="A0A0B6ZV33"/>
<organism evidence="1">
    <name type="scientific">Arion vulgaris</name>
    <dbReference type="NCBI Taxonomy" id="1028688"/>
    <lineage>
        <taxon>Eukaryota</taxon>
        <taxon>Metazoa</taxon>
        <taxon>Spiralia</taxon>
        <taxon>Lophotrochozoa</taxon>
        <taxon>Mollusca</taxon>
        <taxon>Gastropoda</taxon>
        <taxon>Heterobranchia</taxon>
        <taxon>Euthyneura</taxon>
        <taxon>Panpulmonata</taxon>
        <taxon>Eupulmonata</taxon>
        <taxon>Stylommatophora</taxon>
        <taxon>Helicina</taxon>
        <taxon>Arionoidea</taxon>
        <taxon>Arionidae</taxon>
        <taxon>Arion</taxon>
    </lineage>
</organism>
<dbReference type="EMBL" id="HACG01024785">
    <property type="protein sequence ID" value="CEK71650.1"/>
    <property type="molecule type" value="Transcribed_RNA"/>
</dbReference>
<name>A0A0B6ZV33_9EUPU</name>
<gene>
    <name evidence="1" type="primary">ORF79277</name>
</gene>